<comment type="caution">
    <text evidence="4">The sequence shown here is derived from an EMBL/GenBank/DDBJ whole genome shotgun (WGS) entry which is preliminary data.</text>
</comment>
<dbReference type="InterPro" id="IPR036691">
    <property type="entry name" value="Endo/exonu/phosph_ase_sf"/>
</dbReference>
<evidence type="ECO:0000313" key="5">
    <source>
        <dbReference type="Proteomes" id="UP000324091"/>
    </source>
</evidence>
<dbReference type="Gene3D" id="3.60.10.10">
    <property type="entry name" value="Endonuclease/exonuclease/phosphatase"/>
    <property type="match status" value="1"/>
</dbReference>
<proteinExistence type="predicted"/>
<dbReference type="PANTHER" id="PTHR47510">
    <property type="entry name" value="REVERSE TRANSCRIPTASE DOMAIN-CONTAINING PROTEIN"/>
    <property type="match status" value="1"/>
</dbReference>
<feature type="non-terminal residue" evidence="4">
    <location>
        <position position="820"/>
    </location>
</feature>
<dbReference type="Pfam" id="PF00078">
    <property type="entry name" value="RVT_1"/>
    <property type="match status" value="1"/>
</dbReference>
<evidence type="ECO:0000256" key="1">
    <source>
        <dbReference type="SAM" id="Coils"/>
    </source>
</evidence>
<dbReference type="Proteomes" id="UP000324091">
    <property type="component" value="Chromosome 17"/>
</dbReference>
<evidence type="ECO:0000256" key="2">
    <source>
        <dbReference type="SAM" id="SignalP"/>
    </source>
</evidence>
<reference evidence="4 5" key="1">
    <citation type="submission" date="2019-04" db="EMBL/GenBank/DDBJ databases">
        <title>Chromosome genome assembly for Takifugu flavidus.</title>
        <authorList>
            <person name="Xiao S."/>
        </authorList>
    </citation>
    <scope>NUCLEOTIDE SEQUENCE [LARGE SCALE GENOMIC DNA]</scope>
    <source>
        <strain evidence="4">HTHZ2018</strain>
        <tissue evidence="4">Muscle</tissue>
    </source>
</reference>
<feature type="coiled-coil region" evidence="1">
    <location>
        <begin position="393"/>
        <end position="424"/>
    </location>
</feature>
<protein>
    <recommendedName>
        <fullName evidence="3">Reverse transcriptase domain-containing protein</fullName>
    </recommendedName>
</protein>
<dbReference type="PANTHER" id="PTHR47510:SF3">
    <property type="entry name" value="ENDO_EXONUCLEASE_PHOSPHATASE DOMAIN-CONTAINING PROTEIN"/>
    <property type="match status" value="1"/>
</dbReference>
<accession>A0A5C6NVF9</accession>
<evidence type="ECO:0000259" key="3">
    <source>
        <dbReference type="Pfam" id="PF00078"/>
    </source>
</evidence>
<dbReference type="AlphaFoldDB" id="A0A5C6NVF9"/>
<feature type="domain" description="Reverse transcriptase" evidence="3">
    <location>
        <begin position="532"/>
        <end position="619"/>
    </location>
</feature>
<dbReference type="CDD" id="cd01650">
    <property type="entry name" value="RT_nLTR_like"/>
    <property type="match status" value="1"/>
</dbReference>
<feature type="signal peptide" evidence="2">
    <location>
        <begin position="1"/>
        <end position="19"/>
    </location>
</feature>
<feature type="chain" id="PRO_5023067578" description="Reverse transcriptase domain-containing protein" evidence="2">
    <location>
        <begin position="20"/>
        <end position="820"/>
    </location>
</feature>
<sequence length="820" mass="93404">MEFALAALLVFSLFDTASGDPSRSCGSLVYSRDQLFALRSSAALPKERPDVLPELRRRKRGRHAGVERRARRRRYRPVLPSIMGNVRSLPNKMDKLAALTRHQREYRESSLLLFTETWLTTLTPDRAAQLDGFTLLWADRSRESGKRKGGGPAVFVNDRWCNPGHITIKEQHCCKDFELLAVSMRTHYLPREFTHALAVVVYIPPSANADAACDVLLSAVSRLQTQHPDALLLISGDFNHASPSSSLPKFTQYVTCHTRDNKTLDLFYANTKEAYHSLPLPPLGRADHNLVHLQPVYKPLVQRQPAVTRTVKKWSEEALKDCFNTTLWDVFSDAHGEDIDNLTNCITDYINFCVENTVPTRTVWSFSTSKPWITPDIKALLKEKKRAFVSGDKEELKSVQRELRRKIRQEKDNYRRKMENQLQQNNICGVWKGLKTISGFKEQKSQPVGDQGWAKDLNLFFNRFDQVRKALKKNRARKATGPDGISSRLLKSCADQLCGIFSYTFNLILKLGRVPQLWKTSCIVPVPKTPHPKELNSYRPVALTSHLMKTLERLILDHLRPLVSSFMDPLQFAYQPSIGVDDAVIYLLHTSLTHLEKAGSTVRIMFLDFSSAFNTIQPRLLEDRLQGTVLAPFLFTLYTADFSYSTSSCHVQNFSDNSAAVGLITDGDETEYRELIQGFVDWSLRNNLQINAGKTKELVVDFRRRNNLPPAPVNILGTDVDVVESYKYLGVHLNNNLDWSHNTEALVKKGNSRVFLLRRLSSITDRDRKRMDRLVRRASYVLGCPLDRDRKRMDRLVRRASSVLGCPLDSVEVVGNGRMM</sequence>
<dbReference type="SUPFAM" id="SSF56219">
    <property type="entry name" value="DNase I-like"/>
    <property type="match status" value="1"/>
</dbReference>
<gene>
    <name evidence="4" type="ORF">D4764_17G0009750</name>
</gene>
<evidence type="ECO:0000313" key="4">
    <source>
        <dbReference type="EMBL" id="TWW71492.1"/>
    </source>
</evidence>
<name>A0A5C6NVF9_9TELE</name>
<dbReference type="InterPro" id="IPR000477">
    <property type="entry name" value="RT_dom"/>
</dbReference>
<keyword evidence="5" id="KW-1185">Reference proteome</keyword>
<keyword evidence="1" id="KW-0175">Coiled coil</keyword>
<keyword evidence="2" id="KW-0732">Signal</keyword>
<dbReference type="EMBL" id="RHFK02000009">
    <property type="protein sequence ID" value="TWW71492.1"/>
    <property type="molecule type" value="Genomic_DNA"/>
</dbReference>
<organism evidence="4 5">
    <name type="scientific">Takifugu flavidus</name>
    <name type="common">sansaifugu</name>
    <dbReference type="NCBI Taxonomy" id="433684"/>
    <lineage>
        <taxon>Eukaryota</taxon>
        <taxon>Metazoa</taxon>
        <taxon>Chordata</taxon>
        <taxon>Craniata</taxon>
        <taxon>Vertebrata</taxon>
        <taxon>Euteleostomi</taxon>
        <taxon>Actinopterygii</taxon>
        <taxon>Neopterygii</taxon>
        <taxon>Teleostei</taxon>
        <taxon>Neoteleostei</taxon>
        <taxon>Acanthomorphata</taxon>
        <taxon>Eupercaria</taxon>
        <taxon>Tetraodontiformes</taxon>
        <taxon>Tetradontoidea</taxon>
        <taxon>Tetraodontidae</taxon>
        <taxon>Takifugu</taxon>
    </lineage>
</organism>